<dbReference type="GO" id="GO:0003755">
    <property type="term" value="F:peptidyl-prolyl cis-trans isomerase activity"/>
    <property type="evidence" value="ECO:0007669"/>
    <property type="project" value="InterPro"/>
</dbReference>
<protein>
    <submittedName>
        <fullName evidence="1">Uncharacterized protein</fullName>
    </submittedName>
</protein>
<dbReference type="SUPFAM" id="SSF54534">
    <property type="entry name" value="FKBP-like"/>
    <property type="match status" value="1"/>
</dbReference>
<comment type="caution">
    <text evidence="1">The sequence shown here is derived from an EMBL/GenBank/DDBJ whole genome shotgun (WGS) entry which is preliminary data.</text>
</comment>
<reference evidence="1 2" key="1">
    <citation type="submission" date="2019-03" db="EMBL/GenBank/DDBJ databases">
        <title>Genomic Encyclopedia of Archaeal and Bacterial Type Strains, Phase II (KMG-II): from individual species to whole genera.</title>
        <authorList>
            <person name="Goeker M."/>
        </authorList>
    </citation>
    <scope>NUCLEOTIDE SEQUENCE [LARGE SCALE GENOMIC DNA]</scope>
    <source>
        <strain evidence="1 2">DSM 25687</strain>
    </source>
</reference>
<sequence length="345" mass="38772">MNKFFKTFFLLITLVLVVSCDKNDDTTSLPLRDYATQYETDLAKIEEFLKTHYIEVVSNPGATEDMDVTYTKIPTGGTQTSIWNQTTYPLLTRNVTVKQNGADITYKIYYLKLREGSGPNSKFPCNVDRVLTSYNGKYISTETVEENGNEVEKLKITQFEESVNPQTFFNLTSVIRGWSEIFPQFSTGSYSGNTDGTTSFFDFGAGVMFIPSGLAYYGTSTVSIPAYSPLIFSFKLYEIERTDQDGDGIPSYQEDLNNDRYMYLLEDGVTNTDNTNEIAVQIPGSNPPAYYRKDNIPDFLDGDDDGDYFTTASEIKNPLTGEAFPYADIPTCTDGKKKHLSNICH</sequence>
<proteinExistence type="predicted"/>
<dbReference type="Proteomes" id="UP000295260">
    <property type="component" value="Unassembled WGS sequence"/>
</dbReference>
<dbReference type="AlphaFoldDB" id="A0A4R6QFA3"/>
<dbReference type="PROSITE" id="PS51257">
    <property type="entry name" value="PROKAR_LIPOPROTEIN"/>
    <property type="match status" value="1"/>
</dbReference>
<name>A0A4R6QFA3_9FLAO</name>
<gene>
    <name evidence="1" type="ORF">BC748_0562</name>
</gene>
<dbReference type="EMBL" id="SNXR01000011">
    <property type="protein sequence ID" value="TDP60957.1"/>
    <property type="molecule type" value="Genomic_DNA"/>
</dbReference>
<dbReference type="OrthoDB" id="1424215at2"/>
<dbReference type="RefSeq" id="WP_133531912.1">
    <property type="nucleotide sequence ID" value="NZ_SNXR01000011.1"/>
</dbReference>
<dbReference type="Gene3D" id="3.10.50.40">
    <property type="match status" value="1"/>
</dbReference>
<organism evidence="1 2">
    <name type="scientific">Flavobacterium dankookense</name>
    <dbReference type="NCBI Taxonomy" id="706186"/>
    <lineage>
        <taxon>Bacteria</taxon>
        <taxon>Pseudomonadati</taxon>
        <taxon>Bacteroidota</taxon>
        <taxon>Flavobacteriia</taxon>
        <taxon>Flavobacteriales</taxon>
        <taxon>Flavobacteriaceae</taxon>
        <taxon>Flavobacterium</taxon>
    </lineage>
</organism>
<keyword evidence="2" id="KW-1185">Reference proteome</keyword>
<evidence type="ECO:0000313" key="1">
    <source>
        <dbReference type="EMBL" id="TDP60957.1"/>
    </source>
</evidence>
<evidence type="ECO:0000313" key="2">
    <source>
        <dbReference type="Proteomes" id="UP000295260"/>
    </source>
</evidence>
<dbReference type="InterPro" id="IPR046357">
    <property type="entry name" value="PPIase_dom_sf"/>
</dbReference>
<accession>A0A4R6QFA3</accession>